<dbReference type="Proteomes" id="UP000009046">
    <property type="component" value="Unassembled WGS sequence"/>
</dbReference>
<evidence type="ECO:0000313" key="2">
    <source>
        <dbReference type="EMBL" id="EEB20171.1"/>
    </source>
</evidence>
<evidence type="ECO:0000256" key="1">
    <source>
        <dbReference type="SAM" id="SignalP"/>
    </source>
</evidence>
<reference evidence="2" key="2">
    <citation type="submission" date="2007-04" db="EMBL/GenBank/DDBJ databases">
        <title>The genome of the human body louse.</title>
        <authorList>
            <consortium name="The Human Body Louse Genome Consortium"/>
            <person name="Kirkness E."/>
            <person name="Walenz B."/>
            <person name="Hass B."/>
            <person name="Bruggner R."/>
            <person name="Strausberg R."/>
        </authorList>
    </citation>
    <scope>NUCLEOTIDE SEQUENCE</scope>
    <source>
        <strain evidence="2">USDA</strain>
    </source>
</reference>
<dbReference type="GeneID" id="8237050"/>
<dbReference type="InParanoid" id="E0W3G5"/>
<keyword evidence="4" id="KW-1185">Reference proteome</keyword>
<dbReference type="AlphaFoldDB" id="E0W3G5"/>
<dbReference type="EMBL" id="AAZO01007393">
    <property type="status" value="NOT_ANNOTATED_CDS"/>
    <property type="molecule type" value="Genomic_DNA"/>
</dbReference>
<dbReference type="RefSeq" id="XP_002432909.1">
    <property type="nucleotide sequence ID" value="XM_002432864.1"/>
</dbReference>
<accession>E0W3G5</accession>
<evidence type="ECO:0000313" key="3">
    <source>
        <dbReference type="EnsemblMetazoa" id="PHUM604520-PA"/>
    </source>
</evidence>
<sequence>MADFKILLIAVLALFSLECQSAQVPKSATNLDLRLFVENSETVAKTLLSSLNDALDKVKPNVDVMVEELSPEAKTLVKEAVKEGREKLAKEQERVNVVFDTLNKAMKDLEPTKSCADKFSGPGKKWAHETEKKFVEAYEKVMKKHGKVLENLKVGGEKVLKNARQLFDEKVPKFVACWTPGKKDSKECVNKEVQSTLQEGLKLVSDLTTLMQTADADLPPVMEDMLGKLAPVALGAMTGMTDLMNKFSDCVANLK</sequence>
<keyword evidence="1" id="KW-0732">Signal</keyword>
<gene>
    <name evidence="3" type="primary">8237050</name>
    <name evidence="2" type="ORF">Phum_PHUM604520</name>
</gene>
<proteinExistence type="predicted"/>
<name>E0W3G5_PEDHC</name>
<organism>
    <name type="scientific">Pediculus humanus subsp. corporis</name>
    <name type="common">Body louse</name>
    <dbReference type="NCBI Taxonomy" id="121224"/>
    <lineage>
        <taxon>Eukaryota</taxon>
        <taxon>Metazoa</taxon>
        <taxon>Ecdysozoa</taxon>
        <taxon>Arthropoda</taxon>
        <taxon>Hexapoda</taxon>
        <taxon>Insecta</taxon>
        <taxon>Pterygota</taxon>
        <taxon>Neoptera</taxon>
        <taxon>Paraneoptera</taxon>
        <taxon>Psocodea</taxon>
        <taxon>Troctomorpha</taxon>
        <taxon>Phthiraptera</taxon>
        <taxon>Anoplura</taxon>
        <taxon>Pediculidae</taxon>
        <taxon>Pediculus</taxon>
    </lineage>
</organism>
<feature type="signal peptide" evidence="1">
    <location>
        <begin position="1"/>
        <end position="21"/>
    </location>
</feature>
<feature type="chain" id="PRO_5014570308" evidence="1">
    <location>
        <begin position="22"/>
        <end position="255"/>
    </location>
</feature>
<dbReference type="EnsemblMetazoa" id="PHUM604520-RA">
    <property type="protein sequence ID" value="PHUM604520-PA"/>
    <property type="gene ID" value="PHUM604520"/>
</dbReference>
<dbReference type="VEuPathDB" id="VectorBase:PHUM604520"/>
<reference evidence="3" key="3">
    <citation type="submission" date="2020-05" db="UniProtKB">
        <authorList>
            <consortium name="EnsemblMetazoa"/>
        </authorList>
    </citation>
    <scope>IDENTIFICATION</scope>
    <source>
        <strain evidence="3">USDA</strain>
    </source>
</reference>
<dbReference type="HOGENOM" id="CLU_1091107_0_0_1"/>
<reference evidence="2" key="1">
    <citation type="submission" date="2007-04" db="EMBL/GenBank/DDBJ databases">
        <title>Annotation of Pediculus humanus corporis strain USDA.</title>
        <authorList>
            <person name="Kirkness E."/>
            <person name="Hannick L."/>
            <person name="Hass B."/>
            <person name="Bruggner R."/>
            <person name="Lawson D."/>
            <person name="Bidwell S."/>
            <person name="Joardar V."/>
            <person name="Caler E."/>
            <person name="Walenz B."/>
            <person name="Inman J."/>
            <person name="Schobel S."/>
            <person name="Galinsky K."/>
            <person name="Amedeo P."/>
            <person name="Strausberg R."/>
        </authorList>
    </citation>
    <scope>NUCLEOTIDE SEQUENCE</scope>
    <source>
        <strain evidence="2">USDA</strain>
    </source>
</reference>
<dbReference type="KEGG" id="phu:Phum_PHUM604520"/>
<dbReference type="EMBL" id="DS235882">
    <property type="protein sequence ID" value="EEB20171.1"/>
    <property type="molecule type" value="Genomic_DNA"/>
</dbReference>
<protein>
    <submittedName>
        <fullName evidence="2 3">Uncharacterized protein</fullName>
    </submittedName>
</protein>
<evidence type="ECO:0000313" key="4">
    <source>
        <dbReference type="Proteomes" id="UP000009046"/>
    </source>
</evidence>
<dbReference type="CTD" id="8237050"/>